<accession>X7E717</accession>
<dbReference type="InterPro" id="IPR000073">
    <property type="entry name" value="AB_hydrolase_1"/>
</dbReference>
<dbReference type="PRINTS" id="PR00111">
    <property type="entry name" value="ABHYDROLASE"/>
</dbReference>
<dbReference type="PROSITE" id="PS51257">
    <property type="entry name" value="PROKAR_LIPOPROTEIN"/>
    <property type="match status" value="1"/>
</dbReference>
<reference evidence="3 4" key="1">
    <citation type="submission" date="2014-01" db="EMBL/GenBank/DDBJ databases">
        <title>Marinomonas ushuaiensis DSM 15871 Genome Sequencing.</title>
        <authorList>
            <person name="Lai Q."/>
            <person name="Shao Z.S."/>
        </authorList>
    </citation>
    <scope>NUCLEOTIDE SEQUENCE [LARGE SCALE GENOMIC DNA]</scope>
    <source>
        <strain evidence="3 4">DSM 15871</strain>
    </source>
</reference>
<dbReference type="EMBL" id="JAMB01000003">
    <property type="protein sequence ID" value="ETX11670.1"/>
    <property type="molecule type" value="Genomic_DNA"/>
</dbReference>
<comment type="caution">
    <text evidence="3">The sequence shown here is derived from an EMBL/GenBank/DDBJ whole genome shotgun (WGS) entry which is preliminary data.</text>
</comment>
<dbReference type="Gene3D" id="3.40.50.1820">
    <property type="entry name" value="alpha/beta hydrolase"/>
    <property type="match status" value="1"/>
</dbReference>
<organism evidence="3 4">
    <name type="scientific">Marinomonas ushuaiensis DSM 15871</name>
    <dbReference type="NCBI Taxonomy" id="1122207"/>
    <lineage>
        <taxon>Bacteria</taxon>
        <taxon>Pseudomonadati</taxon>
        <taxon>Pseudomonadota</taxon>
        <taxon>Gammaproteobacteria</taxon>
        <taxon>Oceanospirillales</taxon>
        <taxon>Oceanospirillaceae</taxon>
        <taxon>Marinomonas</taxon>
    </lineage>
</organism>
<dbReference type="SUPFAM" id="SSF53474">
    <property type="entry name" value="alpha/beta-Hydrolases"/>
    <property type="match status" value="1"/>
</dbReference>
<feature type="chain" id="PRO_5004977400" description="AB hydrolase-1 domain-containing protein" evidence="1">
    <location>
        <begin position="25"/>
        <end position="318"/>
    </location>
</feature>
<feature type="domain" description="AB hydrolase-1" evidence="2">
    <location>
        <begin position="95"/>
        <end position="221"/>
    </location>
</feature>
<proteinExistence type="predicted"/>
<evidence type="ECO:0000313" key="3">
    <source>
        <dbReference type="EMBL" id="ETX11670.1"/>
    </source>
</evidence>
<dbReference type="RefSeq" id="WP_036160033.1">
    <property type="nucleotide sequence ID" value="NZ_JAMB01000003.1"/>
</dbReference>
<dbReference type="InterPro" id="IPR029058">
    <property type="entry name" value="AB_hydrolase_fold"/>
</dbReference>
<dbReference type="Pfam" id="PF00561">
    <property type="entry name" value="Abhydrolase_1"/>
    <property type="match status" value="1"/>
</dbReference>
<gene>
    <name evidence="3" type="ORF">MUS1_10165</name>
</gene>
<dbReference type="Proteomes" id="UP000054058">
    <property type="component" value="Unassembled WGS sequence"/>
</dbReference>
<evidence type="ECO:0000259" key="2">
    <source>
        <dbReference type="Pfam" id="PF00561"/>
    </source>
</evidence>
<sequence>MTFKPSCYRIGILAFAVFFISACSVDSELDKNNEIDNNKIIAGRVMNAAGLITNHIIKQDNYQLHYVASQPSPFEQANLGEKSVNINPEVQKTSLVFVHGTPGSWGTFARYFEDSALRKDFKMHSIDRPGWGESSYPDDEFPVSLSDQSRLIEPILEEIWQANNQQKIIVIGHSLGGSLVPKLAADYPNYVKSVIVLAGDLDPVLSEARWFNYVLDWVPDFLLPNMWMNSNNEVLAIRPSLENLQAQFAAITMPITVLQGTDDTLVRPGSATKAPEIFKSSKVEVIMLEGASHIINLTHVDDVKKAIYKIDQRTKVLL</sequence>
<dbReference type="STRING" id="1122207.MUS1_10165"/>
<protein>
    <recommendedName>
        <fullName evidence="2">AB hydrolase-1 domain-containing protein</fullName>
    </recommendedName>
</protein>
<dbReference type="eggNOG" id="COG1506">
    <property type="taxonomic scope" value="Bacteria"/>
</dbReference>
<dbReference type="PANTHER" id="PTHR42886:SF29">
    <property type="entry name" value="PUMMELIG, ISOFORM A"/>
    <property type="match status" value="1"/>
</dbReference>
<feature type="signal peptide" evidence="1">
    <location>
        <begin position="1"/>
        <end position="24"/>
    </location>
</feature>
<dbReference type="AlphaFoldDB" id="X7E717"/>
<keyword evidence="4" id="KW-1185">Reference proteome</keyword>
<name>X7E717_9GAMM</name>
<evidence type="ECO:0000256" key="1">
    <source>
        <dbReference type="SAM" id="SignalP"/>
    </source>
</evidence>
<keyword evidence="1" id="KW-0732">Signal</keyword>
<dbReference type="PATRIC" id="fig|1122207.3.peg.1178"/>
<dbReference type="PANTHER" id="PTHR42886">
    <property type="entry name" value="RE40534P-RELATED"/>
    <property type="match status" value="1"/>
</dbReference>
<evidence type="ECO:0000313" key="4">
    <source>
        <dbReference type="Proteomes" id="UP000054058"/>
    </source>
</evidence>
<dbReference type="OrthoDB" id="9779853at2"/>